<keyword evidence="6 7" id="KW-0472">Membrane</keyword>
<evidence type="ECO:0000256" key="5">
    <source>
        <dbReference type="ARBA" id="ARBA00022989"/>
    </source>
</evidence>
<dbReference type="OrthoDB" id="9806302at2"/>
<evidence type="ECO:0000313" key="8">
    <source>
        <dbReference type="EMBL" id="SLN53203.1"/>
    </source>
</evidence>
<dbReference type="NCBIfam" id="TIGR00797">
    <property type="entry name" value="matE"/>
    <property type="match status" value="1"/>
</dbReference>
<dbReference type="InterPro" id="IPR052031">
    <property type="entry name" value="Membrane_Transporter-Flippase"/>
</dbReference>
<feature type="transmembrane region" description="Helical" evidence="7">
    <location>
        <begin position="241"/>
        <end position="267"/>
    </location>
</feature>
<feature type="transmembrane region" description="Helical" evidence="7">
    <location>
        <begin position="133"/>
        <end position="153"/>
    </location>
</feature>
<name>A0A1X6ZK82_9RHOB</name>
<dbReference type="Proteomes" id="UP000193570">
    <property type="component" value="Unassembled WGS sequence"/>
</dbReference>
<feature type="transmembrane region" description="Helical" evidence="7">
    <location>
        <begin position="287"/>
        <end position="308"/>
    </location>
</feature>
<dbReference type="GO" id="GO:0042910">
    <property type="term" value="F:xenobiotic transmembrane transporter activity"/>
    <property type="evidence" value="ECO:0007669"/>
    <property type="project" value="InterPro"/>
</dbReference>
<proteinExistence type="predicted"/>
<evidence type="ECO:0000256" key="6">
    <source>
        <dbReference type="ARBA" id="ARBA00023136"/>
    </source>
</evidence>
<feature type="transmembrane region" description="Helical" evidence="7">
    <location>
        <begin position="198"/>
        <end position="220"/>
    </location>
</feature>
<gene>
    <name evidence="8" type="primary">mepA_3</name>
    <name evidence="8" type="ORF">ROJ8625_02713</name>
</gene>
<feature type="transmembrane region" description="Helical" evidence="7">
    <location>
        <begin position="54"/>
        <end position="77"/>
    </location>
</feature>
<dbReference type="PANTHER" id="PTHR43549:SF3">
    <property type="entry name" value="MULTIDRUG RESISTANCE PROTEIN YPNP-RELATED"/>
    <property type="match status" value="1"/>
</dbReference>
<evidence type="ECO:0000256" key="7">
    <source>
        <dbReference type="SAM" id="Phobius"/>
    </source>
</evidence>
<reference evidence="8 9" key="1">
    <citation type="submission" date="2017-03" db="EMBL/GenBank/DDBJ databases">
        <authorList>
            <person name="Afonso C.L."/>
            <person name="Miller P.J."/>
            <person name="Scott M.A."/>
            <person name="Spackman E."/>
            <person name="Goraichik I."/>
            <person name="Dimitrov K.M."/>
            <person name="Suarez D.L."/>
            <person name="Swayne D.E."/>
        </authorList>
    </citation>
    <scope>NUCLEOTIDE SEQUENCE [LARGE SCALE GENOMIC DNA]</scope>
    <source>
        <strain evidence="8 9">CECT 8625</strain>
    </source>
</reference>
<dbReference type="Pfam" id="PF01554">
    <property type="entry name" value="MatE"/>
    <property type="match status" value="2"/>
</dbReference>
<organism evidence="8 9">
    <name type="scientific">Roseivivax jejudonensis</name>
    <dbReference type="NCBI Taxonomy" id="1529041"/>
    <lineage>
        <taxon>Bacteria</taxon>
        <taxon>Pseudomonadati</taxon>
        <taxon>Pseudomonadota</taxon>
        <taxon>Alphaproteobacteria</taxon>
        <taxon>Rhodobacterales</taxon>
        <taxon>Roseobacteraceae</taxon>
        <taxon>Roseivivax</taxon>
    </lineage>
</organism>
<dbReference type="InterPro" id="IPR002528">
    <property type="entry name" value="MATE_fam"/>
</dbReference>
<dbReference type="RefSeq" id="WP_085792375.1">
    <property type="nucleotide sequence ID" value="NZ_FWFK01000004.1"/>
</dbReference>
<keyword evidence="2" id="KW-0813">Transport</keyword>
<evidence type="ECO:0000256" key="4">
    <source>
        <dbReference type="ARBA" id="ARBA00022692"/>
    </source>
</evidence>
<evidence type="ECO:0000256" key="3">
    <source>
        <dbReference type="ARBA" id="ARBA00022475"/>
    </source>
</evidence>
<protein>
    <submittedName>
        <fullName evidence="8">Multidrug export protein MepA</fullName>
    </submittedName>
</protein>
<dbReference type="PANTHER" id="PTHR43549">
    <property type="entry name" value="MULTIDRUG RESISTANCE PROTEIN YPNP-RELATED"/>
    <property type="match status" value="1"/>
</dbReference>
<feature type="transmembrane region" description="Helical" evidence="7">
    <location>
        <begin position="98"/>
        <end position="121"/>
    </location>
</feature>
<dbReference type="PIRSF" id="PIRSF006603">
    <property type="entry name" value="DinF"/>
    <property type="match status" value="1"/>
</dbReference>
<evidence type="ECO:0000313" key="9">
    <source>
        <dbReference type="Proteomes" id="UP000193570"/>
    </source>
</evidence>
<sequence>MAQTRDLTDGPVWRALWRVSAPMAIGIIGVLSVGIADSYFLARAGETELTAIGFIYPVIVAITSLSIGLGAGVSAVVSQRLGETADDRESAELALHAVVLAGALAISVAAVLALLAGPLFGALGAEGPVRDAVLAYMPWWCAGFPFLVAAQALNSVFRAGGHSEFAAIAMVGQSLINIALDPLLIFGLGPIPAMGIEGAGIATATARALAFVAVLGFGLWTARIDVSAQAFRDFPASVRRIVRVGLPAAFSNAINPAGMALVTAAVATVGEAAVGGFGAATRVQSLLFVPMLALSAGIGPVVGQAWGAGLRERAQETVRLTFLLCLGYGAVLAVVLWLTAEPIARVMTDGLDAVPFATDYLRWVSVSFFGYGILVTANAAMNAREKPFHSLALSLGRIALVYVPLAWLGVRLFDYPGILGAAAAANVAAAAAACLLCARVGLFRLPAAPTPATPAN</sequence>
<keyword evidence="3" id="KW-1003">Cell membrane</keyword>
<feature type="transmembrane region" description="Helical" evidence="7">
    <location>
        <begin position="165"/>
        <end position="186"/>
    </location>
</feature>
<dbReference type="EMBL" id="FWFK01000004">
    <property type="protein sequence ID" value="SLN53203.1"/>
    <property type="molecule type" value="Genomic_DNA"/>
</dbReference>
<comment type="subcellular location">
    <subcellularLocation>
        <location evidence="1">Cell inner membrane</location>
        <topology evidence="1">Multi-pass membrane protein</topology>
    </subcellularLocation>
</comment>
<evidence type="ECO:0000256" key="2">
    <source>
        <dbReference type="ARBA" id="ARBA00022448"/>
    </source>
</evidence>
<dbReference type="GO" id="GO:0015297">
    <property type="term" value="F:antiporter activity"/>
    <property type="evidence" value="ECO:0007669"/>
    <property type="project" value="InterPro"/>
</dbReference>
<dbReference type="InterPro" id="IPR048279">
    <property type="entry name" value="MdtK-like"/>
</dbReference>
<keyword evidence="9" id="KW-1185">Reference proteome</keyword>
<keyword evidence="5 7" id="KW-1133">Transmembrane helix</keyword>
<evidence type="ECO:0000256" key="1">
    <source>
        <dbReference type="ARBA" id="ARBA00004429"/>
    </source>
</evidence>
<feature type="transmembrane region" description="Helical" evidence="7">
    <location>
        <begin position="416"/>
        <end position="438"/>
    </location>
</feature>
<feature type="transmembrane region" description="Helical" evidence="7">
    <location>
        <begin position="360"/>
        <end position="379"/>
    </location>
</feature>
<feature type="transmembrane region" description="Helical" evidence="7">
    <location>
        <begin position="21"/>
        <end position="42"/>
    </location>
</feature>
<feature type="transmembrane region" description="Helical" evidence="7">
    <location>
        <begin position="391"/>
        <end position="410"/>
    </location>
</feature>
<feature type="transmembrane region" description="Helical" evidence="7">
    <location>
        <begin position="320"/>
        <end position="340"/>
    </location>
</feature>
<keyword evidence="4 7" id="KW-0812">Transmembrane</keyword>
<dbReference type="AlphaFoldDB" id="A0A1X6ZK82"/>
<dbReference type="GO" id="GO:0005886">
    <property type="term" value="C:plasma membrane"/>
    <property type="evidence" value="ECO:0007669"/>
    <property type="project" value="UniProtKB-SubCell"/>
</dbReference>
<accession>A0A1X6ZK82</accession>